<comment type="caution">
    <text evidence="4">The sequence shown here is derived from an EMBL/GenBank/DDBJ whole genome shotgun (WGS) entry which is preliminary data.</text>
</comment>
<reference evidence="4" key="1">
    <citation type="journal article" date="2020" name="mSystems">
        <title>Genome- and Community-Level Interaction Insights into Carbon Utilization and Element Cycling Functions of Hydrothermarchaeota in Hydrothermal Sediment.</title>
        <authorList>
            <person name="Zhou Z."/>
            <person name="Liu Y."/>
            <person name="Xu W."/>
            <person name="Pan J."/>
            <person name="Luo Z.H."/>
            <person name="Li M."/>
        </authorList>
    </citation>
    <scope>NUCLEOTIDE SEQUENCE [LARGE SCALE GENOMIC DNA]</scope>
    <source>
        <strain evidence="4">SpSt-503</strain>
    </source>
</reference>
<dbReference type="Gene3D" id="1.10.287.1490">
    <property type="match status" value="1"/>
</dbReference>
<dbReference type="InterPro" id="IPR052376">
    <property type="entry name" value="Oxidative_Scav/Glycosyltrans"/>
</dbReference>
<evidence type="ECO:0000256" key="1">
    <source>
        <dbReference type="SAM" id="Coils"/>
    </source>
</evidence>
<dbReference type="InterPro" id="IPR003743">
    <property type="entry name" value="Zf-RING_7"/>
</dbReference>
<proteinExistence type="predicted"/>
<evidence type="ECO:0000256" key="2">
    <source>
        <dbReference type="SAM" id="MobiDB-lite"/>
    </source>
</evidence>
<evidence type="ECO:0000259" key="3">
    <source>
        <dbReference type="Pfam" id="PF02591"/>
    </source>
</evidence>
<feature type="region of interest" description="Disordered" evidence="2">
    <location>
        <begin position="243"/>
        <end position="284"/>
    </location>
</feature>
<dbReference type="EMBL" id="DSVL01000003">
    <property type="protein sequence ID" value="HFH27922.1"/>
    <property type="molecule type" value="Genomic_DNA"/>
</dbReference>
<evidence type="ECO:0000313" key="4">
    <source>
        <dbReference type="EMBL" id="HFH27922.1"/>
    </source>
</evidence>
<dbReference type="PANTHER" id="PTHR39082:SF1">
    <property type="entry name" value="SCAVENGER RECEPTOR CLASS A MEMBER 3"/>
    <property type="match status" value="1"/>
</dbReference>
<dbReference type="PANTHER" id="PTHR39082">
    <property type="entry name" value="PHOSPHOLIPASE C-BETA-2-RELATED"/>
    <property type="match status" value="1"/>
</dbReference>
<feature type="coiled-coil region" evidence="1">
    <location>
        <begin position="41"/>
        <end position="165"/>
    </location>
</feature>
<name>A0A7C3I4P1_9SPIR</name>
<dbReference type="Pfam" id="PF02591">
    <property type="entry name" value="Zn_ribbon_9"/>
    <property type="match status" value="1"/>
</dbReference>
<accession>A0A7C3I4P1</accession>
<sequence>MVMDEVFGKLRTLQDILSQKIELEHEIQEIPKILTTQEDVLARLKKSFIEKNQEYDRVKANVAQFKTLLAEAEANRERAERNMDTISTQREYEALDKEIKDATEKEQQYRKDLQREEKQLSVLAEELQSDASMIEAAEKELAERRAGIEAEIAEKKAQIAALIEEEQNLTPGLDPEVYFKFERIIRNKMGLGIVPIKGGVCNGCHMILPAQFANQVRMGEEIVFCFYCFRIFYYEESEQGEQDFFNDEDSGSLSDLDDLDLDEEEEDEEEEDEEDDKVDMEYDE</sequence>
<organism evidence="4">
    <name type="scientific">Gracilinema caldarium</name>
    <dbReference type="NCBI Taxonomy" id="215591"/>
    <lineage>
        <taxon>Bacteria</taxon>
        <taxon>Pseudomonadati</taxon>
        <taxon>Spirochaetota</taxon>
        <taxon>Spirochaetia</taxon>
        <taxon>Spirochaetales</taxon>
        <taxon>Breznakiellaceae</taxon>
        <taxon>Gracilinema</taxon>
    </lineage>
</organism>
<feature type="domain" description="C4-type zinc ribbon" evidence="3">
    <location>
        <begin position="200"/>
        <end position="231"/>
    </location>
</feature>
<keyword evidence="1" id="KW-0175">Coiled coil</keyword>
<gene>
    <name evidence="4" type="ORF">ENS59_00175</name>
</gene>
<dbReference type="AlphaFoldDB" id="A0A7C3I4P1"/>
<protein>
    <submittedName>
        <fullName evidence="4">Nucleic acid-binding protein</fullName>
    </submittedName>
</protein>